<dbReference type="Gene3D" id="2.60.40.150">
    <property type="entry name" value="C2 domain"/>
    <property type="match status" value="1"/>
</dbReference>
<dbReference type="GO" id="GO:0006952">
    <property type="term" value="P:defense response"/>
    <property type="evidence" value="ECO:0007669"/>
    <property type="project" value="InterPro"/>
</dbReference>
<comment type="caution">
    <text evidence="1">The sequence shown here is derived from an EMBL/GenBank/DDBJ whole genome shotgun (WGS) entry which is preliminary data.</text>
</comment>
<dbReference type="PANTHER" id="PTHR32246">
    <property type="entry name" value="INGRESSION PROTEIN FIC1"/>
    <property type="match status" value="1"/>
</dbReference>
<keyword evidence="2" id="KW-1185">Reference proteome</keyword>
<dbReference type="CDD" id="cd04051">
    <property type="entry name" value="C2_SRC2_like"/>
    <property type="match status" value="1"/>
</dbReference>
<name>A0A9N7R856_STRHE</name>
<dbReference type="AlphaFoldDB" id="A0A9N7R856"/>
<dbReference type="PANTHER" id="PTHR32246:SF173">
    <property type="entry name" value="C2 DOMAIN-CONTAINING PROTEIN"/>
    <property type="match status" value="1"/>
</dbReference>
<evidence type="ECO:0000313" key="2">
    <source>
        <dbReference type="Proteomes" id="UP001153555"/>
    </source>
</evidence>
<dbReference type="InterPro" id="IPR035892">
    <property type="entry name" value="C2_domain_sf"/>
</dbReference>
<sequence>MDVHTVVSISGGGKYSMQKTKMPSDTAGGNNPTWGFPMKFTVEEASLQQSRLLLDFKLVCRRALGDKTTGRVSVPVKELFDGWEGGRKFVSYQVRNPNGKLKGQLTFSYQFIGNGFIGADLLSMYPLVGVEPTRVYSKVAKTCGVYCLPFGGGSSAGGLMPPAGIQSAFSLPNIDGWS</sequence>
<evidence type="ECO:0000313" key="1">
    <source>
        <dbReference type="EMBL" id="CAA0815787.1"/>
    </source>
</evidence>
<protein>
    <submittedName>
        <fullName evidence="1">Calcium-dependent lipid-binding (CaLB domain) family protein</fullName>
    </submittedName>
</protein>
<reference evidence="1" key="1">
    <citation type="submission" date="2019-12" db="EMBL/GenBank/DDBJ databases">
        <authorList>
            <person name="Scholes J."/>
        </authorList>
    </citation>
    <scope>NUCLEOTIDE SEQUENCE</scope>
</reference>
<accession>A0A9N7R856</accession>
<proteinExistence type="predicted"/>
<dbReference type="Proteomes" id="UP001153555">
    <property type="component" value="Unassembled WGS sequence"/>
</dbReference>
<dbReference type="InterPro" id="IPR044750">
    <property type="entry name" value="C2_SRC2/BAP"/>
</dbReference>
<organism evidence="1 2">
    <name type="scientific">Striga hermonthica</name>
    <name type="common">Purple witchweed</name>
    <name type="synonym">Buchnera hermonthica</name>
    <dbReference type="NCBI Taxonomy" id="68872"/>
    <lineage>
        <taxon>Eukaryota</taxon>
        <taxon>Viridiplantae</taxon>
        <taxon>Streptophyta</taxon>
        <taxon>Embryophyta</taxon>
        <taxon>Tracheophyta</taxon>
        <taxon>Spermatophyta</taxon>
        <taxon>Magnoliopsida</taxon>
        <taxon>eudicotyledons</taxon>
        <taxon>Gunneridae</taxon>
        <taxon>Pentapetalae</taxon>
        <taxon>asterids</taxon>
        <taxon>lamiids</taxon>
        <taxon>Lamiales</taxon>
        <taxon>Orobanchaceae</taxon>
        <taxon>Buchnereae</taxon>
        <taxon>Striga</taxon>
    </lineage>
</organism>
<dbReference type="SUPFAM" id="SSF49562">
    <property type="entry name" value="C2 domain (Calcium/lipid-binding domain, CaLB)"/>
    <property type="match status" value="1"/>
</dbReference>
<dbReference type="EMBL" id="CACSLK010013162">
    <property type="protein sequence ID" value="CAA0815787.1"/>
    <property type="molecule type" value="Genomic_DNA"/>
</dbReference>
<gene>
    <name evidence="1" type="ORF">SHERM_15691</name>
</gene>
<dbReference type="OrthoDB" id="270970at2759"/>